<feature type="transmembrane region" description="Helical" evidence="1">
    <location>
        <begin position="190"/>
        <end position="212"/>
    </location>
</feature>
<dbReference type="OrthoDB" id="9808690at2"/>
<feature type="transmembrane region" description="Helical" evidence="1">
    <location>
        <begin position="51"/>
        <end position="75"/>
    </location>
</feature>
<name>K8DXW0_9FIRM</name>
<evidence type="ECO:0000259" key="2">
    <source>
        <dbReference type="Pfam" id="PF07853"/>
    </source>
</evidence>
<gene>
    <name evidence="3" type="ORF">DESHY_110389</name>
</gene>
<dbReference type="InterPro" id="IPR025962">
    <property type="entry name" value="SdpI/YhfL"/>
</dbReference>
<feature type="transmembrane region" description="Helical" evidence="1">
    <location>
        <begin position="166"/>
        <end position="184"/>
    </location>
</feature>
<dbReference type="PIRSF" id="PIRSF038959">
    <property type="entry name" value="SdpI"/>
    <property type="match status" value="1"/>
</dbReference>
<keyword evidence="1" id="KW-0812">Transmembrane</keyword>
<accession>K8DXW0</accession>
<dbReference type="PANTHER" id="PTHR37810">
    <property type="entry name" value="IMMUNITY PROTEIN SDPI"/>
    <property type="match status" value="1"/>
</dbReference>
<proteinExistence type="predicted"/>
<evidence type="ECO:0000313" key="3">
    <source>
        <dbReference type="EMBL" id="CCO07445.1"/>
    </source>
</evidence>
<sequence>MRFDNEIKLNKLTVALLIIYWLISASFYPALPDLVPTHWNIQGQVDNYSHKAVATLIMPGLPLFIYILLTVLPILDPQRKNYQKFAPTYNKIRAAIVLVMMLITLLPLLSALGYNLDISLSVRLIICLLFIFIGNYMGKIRHNYFTGIRVPWTLASEEVWHKTHRLGGKLMVAGGLIALLSLLAPPTSGFIITMAGLLLPLVLTIIYSYFLYKKLV</sequence>
<evidence type="ECO:0000313" key="4">
    <source>
        <dbReference type="Proteomes" id="UP000009315"/>
    </source>
</evidence>
<dbReference type="InterPro" id="IPR026272">
    <property type="entry name" value="SdpI"/>
</dbReference>
<feature type="transmembrane region" description="Helical" evidence="1">
    <location>
        <begin position="12"/>
        <end position="31"/>
    </location>
</feature>
<evidence type="ECO:0000256" key="1">
    <source>
        <dbReference type="SAM" id="Phobius"/>
    </source>
</evidence>
<feature type="transmembrane region" description="Helical" evidence="1">
    <location>
        <begin position="95"/>
        <end position="114"/>
    </location>
</feature>
<keyword evidence="1" id="KW-1133">Transmembrane helix</keyword>
<keyword evidence="4" id="KW-1185">Reference proteome</keyword>
<dbReference type="Pfam" id="PF13630">
    <property type="entry name" value="SdpI"/>
    <property type="match status" value="1"/>
</dbReference>
<dbReference type="STRING" id="1121428.DESHY_110389"/>
<dbReference type="GO" id="GO:0009636">
    <property type="term" value="P:response to toxic substance"/>
    <property type="evidence" value="ECO:0007669"/>
    <property type="project" value="TreeGrafter"/>
</dbReference>
<dbReference type="eggNOG" id="COG5658">
    <property type="taxonomic scope" value="Bacteria"/>
</dbReference>
<organism evidence="3 4">
    <name type="scientific">Desulforamulus hydrothermalis Lam5 = DSM 18033</name>
    <dbReference type="NCBI Taxonomy" id="1121428"/>
    <lineage>
        <taxon>Bacteria</taxon>
        <taxon>Bacillati</taxon>
        <taxon>Bacillota</taxon>
        <taxon>Clostridia</taxon>
        <taxon>Eubacteriales</taxon>
        <taxon>Peptococcaceae</taxon>
        <taxon>Desulforamulus</taxon>
    </lineage>
</organism>
<keyword evidence="1" id="KW-0472">Membrane</keyword>
<feature type="transmembrane region" description="Helical" evidence="1">
    <location>
        <begin position="120"/>
        <end position="138"/>
    </location>
</feature>
<dbReference type="Pfam" id="PF07853">
    <property type="entry name" value="DUF1648"/>
    <property type="match status" value="1"/>
</dbReference>
<dbReference type="EMBL" id="CAOS01000003">
    <property type="protein sequence ID" value="CCO07445.1"/>
    <property type="molecule type" value="Genomic_DNA"/>
</dbReference>
<protein>
    <recommendedName>
        <fullName evidence="2">DUF1648 domain-containing protein</fullName>
    </recommendedName>
</protein>
<dbReference type="RefSeq" id="WP_008410319.1">
    <property type="nucleotide sequence ID" value="NZ_CAOS01000003.1"/>
</dbReference>
<reference evidence="3 4" key="1">
    <citation type="journal article" date="2013" name="Genome Announc.">
        <title>Genome Sequence of the Sulfate-Reducing Bacterium Desulfotomaculum hydrothermale Lam5(T).</title>
        <authorList>
            <person name="Amin O."/>
            <person name="Fardeau M.L."/>
            <person name="Valette O."/>
            <person name="Hirschler-Rea A."/>
            <person name="Barbe V."/>
            <person name="Medigue C."/>
            <person name="Vacherie B."/>
            <person name="Ollivier B."/>
            <person name="Bertin P.N."/>
            <person name="Dolla A."/>
        </authorList>
    </citation>
    <scope>NUCLEOTIDE SEQUENCE [LARGE SCALE GENOMIC DNA]</scope>
    <source>
        <strain evidence="4">Lam5 / DSM 18033</strain>
    </source>
</reference>
<comment type="caution">
    <text evidence="3">The sequence shown here is derived from an EMBL/GenBank/DDBJ whole genome shotgun (WGS) entry which is preliminary data.</text>
</comment>
<dbReference type="PANTHER" id="PTHR37810:SF5">
    <property type="entry name" value="IMMUNITY PROTEIN SDPI"/>
    <property type="match status" value="1"/>
</dbReference>
<dbReference type="InterPro" id="IPR012867">
    <property type="entry name" value="DUF1648"/>
</dbReference>
<dbReference type="AlphaFoldDB" id="K8DXW0"/>
<dbReference type="Proteomes" id="UP000009315">
    <property type="component" value="Unassembled WGS sequence"/>
</dbReference>
<feature type="domain" description="DUF1648" evidence="2">
    <location>
        <begin position="16"/>
        <end position="61"/>
    </location>
</feature>